<evidence type="ECO:0000313" key="3">
    <source>
        <dbReference type="Proteomes" id="UP000478183"/>
    </source>
</evidence>
<proteinExistence type="predicted"/>
<dbReference type="GO" id="GO:0019867">
    <property type="term" value="C:outer membrane"/>
    <property type="evidence" value="ECO:0007669"/>
    <property type="project" value="InterPro"/>
</dbReference>
<dbReference type="SUPFAM" id="SSF103515">
    <property type="entry name" value="Autotransporter"/>
    <property type="match status" value="1"/>
</dbReference>
<dbReference type="AlphaFoldDB" id="A0A6L6JF81"/>
<sequence>MLWKEHPVTTDARHLVEKPDLDHLASVKDCAFAVVSVIGLSFAAASPSSALSISNVLSYSIENQAEGVLALLGISAIPDSASSALQLKGNLARGSRSKFEAWQVSGGFTWSEDLPLYLEGSIGYNRYNPDLLITEDAESARFRPKWTGIAATGGIGWDFHLTDTLTFRPILNLTYGKVFSDTQYVAQFIAESLGNYNTAFIKDGGLTVGGYGGALALVYNETWDDGSEADAVLRYTDIHLQPIGGDKDVVGSASARTLALWSRLRVPNSLEAFGSPMRTVYEFSASYLAGDQGEILHTDWLAQIGVGLEVNTEKTKVPMIDEGRLVFRYTMGEKLNGWGVGLAVSF</sequence>
<evidence type="ECO:0000313" key="2">
    <source>
        <dbReference type="EMBL" id="MTH79389.1"/>
    </source>
</evidence>
<organism evidence="2 3">
    <name type="scientific">Paracoccus aestuariivivens</name>
    <dbReference type="NCBI Taxonomy" id="1820333"/>
    <lineage>
        <taxon>Bacteria</taxon>
        <taxon>Pseudomonadati</taxon>
        <taxon>Pseudomonadota</taxon>
        <taxon>Alphaproteobacteria</taxon>
        <taxon>Rhodobacterales</taxon>
        <taxon>Paracoccaceae</taxon>
        <taxon>Paracoccus</taxon>
    </lineage>
</organism>
<name>A0A6L6JF81_9RHOB</name>
<reference evidence="2 3" key="1">
    <citation type="submission" date="2019-11" db="EMBL/GenBank/DDBJ databases">
        <authorList>
            <person name="Dong K."/>
        </authorList>
    </citation>
    <scope>NUCLEOTIDE SEQUENCE [LARGE SCALE GENOMIC DNA]</scope>
    <source>
        <strain evidence="2 3">NBRC 111993</strain>
    </source>
</reference>
<dbReference type="EMBL" id="WMIE01000014">
    <property type="protein sequence ID" value="MTH79389.1"/>
    <property type="molecule type" value="Genomic_DNA"/>
</dbReference>
<accession>A0A6L6JF81</accession>
<evidence type="ECO:0000259" key="1">
    <source>
        <dbReference type="Pfam" id="PF03797"/>
    </source>
</evidence>
<dbReference type="Gene3D" id="2.40.128.130">
    <property type="entry name" value="Autotransporter beta-domain"/>
    <property type="match status" value="1"/>
</dbReference>
<feature type="domain" description="Autotransporter" evidence="1">
    <location>
        <begin position="90"/>
        <end position="181"/>
    </location>
</feature>
<dbReference type="InterPro" id="IPR006315">
    <property type="entry name" value="OM_autotransptr_brl_dom"/>
</dbReference>
<dbReference type="Proteomes" id="UP000478183">
    <property type="component" value="Unassembled WGS sequence"/>
</dbReference>
<dbReference type="NCBIfam" id="TIGR01414">
    <property type="entry name" value="autotrans_barl"/>
    <property type="match status" value="1"/>
</dbReference>
<dbReference type="InterPro" id="IPR005546">
    <property type="entry name" value="Autotransporte_beta"/>
</dbReference>
<dbReference type="InterPro" id="IPR036709">
    <property type="entry name" value="Autotransporte_beta_dom_sf"/>
</dbReference>
<keyword evidence="3" id="KW-1185">Reference proteome</keyword>
<protein>
    <submittedName>
        <fullName evidence="2">Autotransporter domain-containing protein</fullName>
    </submittedName>
</protein>
<dbReference type="Pfam" id="PF03797">
    <property type="entry name" value="Autotransporter"/>
    <property type="match status" value="1"/>
</dbReference>
<comment type="caution">
    <text evidence="2">The sequence shown here is derived from an EMBL/GenBank/DDBJ whole genome shotgun (WGS) entry which is preliminary data.</text>
</comment>
<gene>
    <name evidence="2" type="ORF">GL286_16855</name>
</gene>